<proteinExistence type="predicted"/>
<name>A0A4Y9R8P7_9MICO</name>
<gene>
    <name evidence="4" type="ORF">E4M00_03960</name>
</gene>
<feature type="active site" description="Proton donor/acceptor" evidence="2">
    <location>
        <position position="164"/>
    </location>
</feature>
<dbReference type="Proteomes" id="UP000298127">
    <property type="component" value="Unassembled WGS sequence"/>
</dbReference>
<dbReference type="RefSeq" id="WP_135119162.1">
    <property type="nucleotide sequence ID" value="NZ_SPQZ01000001.1"/>
</dbReference>
<dbReference type="GO" id="GO:0016787">
    <property type="term" value="F:hydrolase activity"/>
    <property type="evidence" value="ECO:0007669"/>
    <property type="project" value="UniProtKB-KW"/>
</dbReference>
<protein>
    <submittedName>
        <fullName evidence="4">Class F sortase</fullName>
    </submittedName>
</protein>
<dbReference type="InterPro" id="IPR006311">
    <property type="entry name" value="TAT_signal"/>
</dbReference>
<dbReference type="InterPro" id="IPR042001">
    <property type="entry name" value="Sortase_F"/>
</dbReference>
<dbReference type="Pfam" id="PF04203">
    <property type="entry name" value="Sortase"/>
    <property type="match status" value="1"/>
</dbReference>
<dbReference type="InterPro" id="IPR005754">
    <property type="entry name" value="Sortase"/>
</dbReference>
<evidence type="ECO:0000256" key="1">
    <source>
        <dbReference type="ARBA" id="ARBA00022801"/>
    </source>
</evidence>
<evidence type="ECO:0000313" key="4">
    <source>
        <dbReference type="EMBL" id="TFW00339.1"/>
    </source>
</evidence>
<keyword evidence="5" id="KW-1185">Reference proteome</keyword>
<keyword evidence="1" id="KW-0378">Hydrolase</keyword>
<dbReference type="CDD" id="cd05829">
    <property type="entry name" value="Sortase_F"/>
    <property type="match status" value="1"/>
</dbReference>
<dbReference type="SUPFAM" id="SSF63817">
    <property type="entry name" value="Sortase"/>
    <property type="match status" value="1"/>
</dbReference>
<reference evidence="4 5" key="1">
    <citation type="journal article" date="2018" name="J. Microbiol.">
        <title>Leifsonia flava sp. nov., a novel actinobacterium isolated from the rhizosphere of Aquilegia viridiflora.</title>
        <authorList>
            <person name="Cai Y."/>
            <person name="Tao W.Z."/>
            <person name="Ma Y.J."/>
            <person name="Cheng J."/>
            <person name="Zhang M.Y."/>
            <person name="Zhang Y.X."/>
        </authorList>
    </citation>
    <scope>NUCLEOTIDE SEQUENCE [LARGE SCALE GENOMIC DNA]</scope>
    <source>
        <strain evidence="4 5">SYP-B2174</strain>
    </source>
</reference>
<comment type="caution">
    <text evidence="4">The sequence shown here is derived from an EMBL/GenBank/DDBJ whole genome shotgun (WGS) entry which is preliminary data.</text>
</comment>
<evidence type="ECO:0000313" key="5">
    <source>
        <dbReference type="Proteomes" id="UP000298127"/>
    </source>
</evidence>
<evidence type="ECO:0000256" key="3">
    <source>
        <dbReference type="SAM" id="MobiDB-lite"/>
    </source>
</evidence>
<feature type="region of interest" description="Disordered" evidence="3">
    <location>
        <begin position="55"/>
        <end position="99"/>
    </location>
</feature>
<dbReference type="PROSITE" id="PS51318">
    <property type="entry name" value="TAT"/>
    <property type="match status" value="1"/>
</dbReference>
<dbReference type="AlphaFoldDB" id="A0A4Y9R8P7"/>
<evidence type="ECO:0000256" key="2">
    <source>
        <dbReference type="PIRSR" id="PIRSR605754-1"/>
    </source>
</evidence>
<feature type="active site" description="Acyl-thioester intermediate" evidence="2">
    <location>
        <position position="230"/>
    </location>
</feature>
<dbReference type="EMBL" id="SPQZ01000001">
    <property type="protein sequence ID" value="TFW00339.1"/>
    <property type="molecule type" value="Genomic_DNA"/>
</dbReference>
<dbReference type="InterPro" id="IPR023365">
    <property type="entry name" value="Sortase_dom-sf"/>
</dbReference>
<sequence length="256" mass="26592">MSDPTPLLRPRRPRRRRQRRRRLLLTAVVAASTLAVGGIATVWISTTRMATDAAPAAVSSPLPSPATLSEAPPQSRDSNASNSASNSASAGRIQDPVAPAAPADLTGVTVERVQIPAIDVDAAVELIDRDAAGILQPPTEWADAGWYSAGVLPGAIGPAVLAGHLDTTERAAVFARLKELTAGDTIIVTLTDGTQATFAVDSALDTSKVAFPTDEVYGPTPDAQLRLITCNGPYDDAAQSYANNFVVFASLVAPGE</sequence>
<dbReference type="Gene3D" id="2.40.260.10">
    <property type="entry name" value="Sortase"/>
    <property type="match status" value="1"/>
</dbReference>
<feature type="compositionally biased region" description="Low complexity" evidence="3">
    <location>
        <begin position="55"/>
        <end position="90"/>
    </location>
</feature>
<organism evidence="4 5">
    <name type="scientific">Orlajensenia leifsoniae</name>
    <dbReference type="NCBI Taxonomy" id="2561933"/>
    <lineage>
        <taxon>Bacteria</taxon>
        <taxon>Bacillati</taxon>
        <taxon>Actinomycetota</taxon>
        <taxon>Actinomycetes</taxon>
        <taxon>Micrococcales</taxon>
        <taxon>Microbacteriaceae</taxon>
        <taxon>Orlajensenia</taxon>
    </lineage>
</organism>
<accession>A0A4Y9R8P7</accession>